<feature type="signal peptide" evidence="1">
    <location>
        <begin position="1"/>
        <end position="31"/>
    </location>
</feature>
<feature type="chain" id="PRO_5045590752" description="Secreted protein" evidence="1">
    <location>
        <begin position="32"/>
        <end position="97"/>
    </location>
</feature>
<evidence type="ECO:0008006" key="4">
    <source>
        <dbReference type="Google" id="ProtNLM"/>
    </source>
</evidence>
<accession>A0ABQ2UVW1</accession>
<name>A0ABQ2UVW1_9ACTN</name>
<evidence type="ECO:0000313" key="2">
    <source>
        <dbReference type="EMBL" id="GGU56484.1"/>
    </source>
</evidence>
<sequence length="97" mass="9889">MRRAIRRLAATTGVPVAAGALPIVATAPAYADTAQCAAYLSHLGYKVGPNVVSACKLVGEGGWTTRNNGWPLCDSIPTAAGVKGNHASRACDPGLEN</sequence>
<dbReference type="Proteomes" id="UP000654471">
    <property type="component" value="Unassembled WGS sequence"/>
</dbReference>
<comment type="caution">
    <text evidence="2">The sequence shown here is derived from an EMBL/GenBank/DDBJ whole genome shotgun (WGS) entry which is preliminary data.</text>
</comment>
<gene>
    <name evidence="2" type="ORF">GCM10010211_21700</name>
</gene>
<proteinExistence type="predicted"/>
<reference evidence="3" key="1">
    <citation type="journal article" date="2019" name="Int. J. Syst. Evol. Microbiol.">
        <title>The Global Catalogue of Microorganisms (GCM) 10K type strain sequencing project: providing services to taxonomists for standard genome sequencing and annotation.</title>
        <authorList>
            <consortium name="The Broad Institute Genomics Platform"/>
            <consortium name="The Broad Institute Genome Sequencing Center for Infectious Disease"/>
            <person name="Wu L."/>
            <person name="Ma J."/>
        </authorList>
    </citation>
    <scope>NUCLEOTIDE SEQUENCE [LARGE SCALE GENOMIC DNA]</scope>
    <source>
        <strain evidence="3">JCM 3399</strain>
    </source>
</reference>
<dbReference type="EMBL" id="BMRP01000005">
    <property type="protein sequence ID" value="GGU56484.1"/>
    <property type="molecule type" value="Genomic_DNA"/>
</dbReference>
<evidence type="ECO:0000313" key="3">
    <source>
        <dbReference type="Proteomes" id="UP000654471"/>
    </source>
</evidence>
<keyword evidence="3" id="KW-1185">Reference proteome</keyword>
<evidence type="ECO:0000256" key="1">
    <source>
        <dbReference type="SAM" id="SignalP"/>
    </source>
</evidence>
<keyword evidence="1" id="KW-0732">Signal</keyword>
<organism evidence="2 3">
    <name type="scientific">Streptomyces albospinus</name>
    <dbReference type="NCBI Taxonomy" id="285515"/>
    <lineage>
        <taxon>Bacteria</taxon>
        <taxon>Bacillati</taxon>
        <taxon>Actinomycetota</taxon>
        <taxon>Actinomycetes</taxon>
        <taxon>Kitasatosporales</taxon>
        <taxon>Streptomycetaceae</taxon>
        <taxon>Streptomyces</taxon>
    </lineage>
</organism>
<protein>
    <recommendedName>
        <fullName evidence="4">Secreted protein</fullName>
    </recommendedName>
</protein>